<dbReference type="Gene3D" id="3.30.559.10">
    <property type="entry name" value="Chloramphenicol acetyltransferase-like domain"/>
    <property type="match status" value="1"/>
</dbReference>
<proteinExistence type="predicted"/>
<dbReference type="RefSeq" id="WP_132197772.1">
    <property type="nucleotide sequence ID" value="NZ_SLWM01000047.1"/>
</dbReference>
<comment type="caution">
    <text evidence="2">The sequence shown here is derived from an EMBL/GenBank/DDBJ whole genome shotgun (WGS) entry which is preliminary data.</text>
</comment>
<dbReference type="InterPro" id="IPR001078">
    <property type="entry name" value="2-oxoacid_DH_actylTfrase"/>
</dbReference>
<dbReference type="InterPro" id="IPR023213">
    <property type="entry name" value="CAT-like_dom_sf"/>
</dbReference>
<protein>
    <submittedName>
        <fullName evidence="2">2-oxoacid dehydrogenase/acyltransferase catalytic subunit</fullName>
    </submittedName>
</protein>
<dbReference type="EMBL" id="SLWM01000047">
    <property type="protein sequence ID" value="TCO08179.1"/>
    <property type="molecule type" value="Genomic_DNA"/>
</dbReference>
<dbReference type="Pfam" id="PF00198">
    <property type="entry name" value="2-oxoacid_dh"/>
    <property type="match status" value="2"/>
</dbReference>
<evidence type="ECO:0000259" key="1">
    <source>
        <dbReference type="Pfam" id="PF00198"/>
    </source>
</evidence>
<sequence length="278" mass="29950">MLQRGSKVVPVPWVRRLVMDAGRAAHRRHAVHGLFEVDVTTAREALRRHRSATGEELSFTAFVIACVGRAVAAEPAVQAYRDLHGREVIFGQVDIGLPIEATLDGVPFAFTHVIRDAGRRSVRDIHREIRAVKADPNRSPSVRKAAWARAYLLLPGIVRTGLLGALHRLPERQRALAGTVGVTAVGMFGAGGGWGIAFQLHTLSIVIGGITVRPALRAGQLVEREWLQLTVSVDHDIVDGAPTARFISRLRSLLTFADGLPAAPPPAASTEAGGQNHD</sequence>
<gene>
    <name evidence="2" type="ORF">EV644_1479</name>
</gene>
<dbReference type="Proteomes" id="UP000295818">
    <property type="component" value="Unassembled WGS sequence"/>
</dbReference>
<evidence type="ECO:0000313" key="2">
    <source>
        <dbReference type="EMBL" id="TCO08179.1"/>
    </source>
</evidence>
<reference evidence="2 3" key="1">
    <citation type="journal article" date="2015" name="Stand. Genomic Sci.">
        <title>Genomic Encyclopedia of Bacterial and Archaeal Type Strains, Phase III: the genomes of soil and plant-associated and newly described type strains.</title>
        <authorList>
            <person name="Whitman W.B."/>
            <person name="Woyke T."/>
            <person name="Klenk H.P."/>
            <person name="Zhou Y."/>
            <person name="Lilburn T.G."/>
            <person name="Beck B.J."/>
            <person name="De Vos P."/>
            <person name="Vandamme P."/>
            <person name="Eisen J.A."/>
            <person name="Garrity G."/>
            <person name="Hugenholtz P."/>
            <person name="Kyrpides N.C."/>
        </authorList>
    </citation>
    <scope>NUCLEOTIDE SEQUENCE [LARGE SCALE GENOMIC DNA]</scope>
    <source>
        <strain evidence="2 3">VKM Ac-2538</strain>
    </source>
</reference>
<accession>A0ABY2B6C6</accession>
<dbReference type="SUPFAM" id="SSF52777">
    <property type="entry name" value="CoA-dependent acyltransferases"/>
    <property type="match status" value="1"/>
</dbReference>
<name>A0ABY2B6C6_9ACTN</name>
<feature type="domain" description="2-oxoacid dehydrogenase acyltransferase catalytic" evidence="1">
    <location>
        <begin position="178"/>
        <end position="255"/>
    </location>
</feature>
<keyword evidence="3" id="KW-1185">Reference proteome</keyword>
<evidence type="ECO:0000313" key="3">
    <source>
        <dbReference type="Proteomes" id="UP000295818"/>
    </source>
</evidence>
<feature type="domain" description="2-oxoacid dehydrogenase acyltransferase catalytic" evidence="1">
    <location>
        <begin position="7"/>
        <end position="132"/>
    </location>
</feature>
<organism evidence="2 3">
    <name type="scientific">Kribbella orskensis</name>
    <dbReference type="NCBI Taxonomy" id="2512216"/>
    <lineage>
        <taxon>Bacteria</taxon>
        <taxon>Bacillati</taxon>
        <taxon>Actinomycetota</taxon>
        <taxon>Actinomycetes</taxon>
        <taxon>Propionibacteriales</taxon>
        <taxon>Kribbellaceae</taxon>
        <taxon>Kribbella</taxon>
    </lineage>
</organism>